<evidence type="ECO:0000259" key="15">
    <source>
        <dbReference type="Pfam" id="PF02771"/>
    </source>
</evidence>
<evidence type="ECO:0000256" key="1">
    <source>
        <dbReference type="ARBA" id="ARBA00004496"/>
    </source>
</evidence>
<dbReference type="SUPFAM" id="SSF56645">
    <property type="entry name" value="Acyl-CoA dehydrogenase NM domain-like"/>
    <property type="match status" value="1"/>
</dbReference>
<evidence type="ECO:0000259" key="16">
    <source>
        <dbReference type="Pfam" id="PF08028"/>
    </source>
</evidence>
<keyword evidence="5" id="KW-0560">Oxidoreductase</keyword>
<comment type="catalytic activity">
    <reaction evidence="13">
        <text>dibenzothiophene + 2 FMNH2 + 2 O2 = dibenzothiophene 5,5-dioxide + 2 FMN + 2 H2O + 2 H(+)</text>
        <dbReference type="Rhea" id="RHEA:49072"/>
        <dbReference type="ChEBI" id="CHEBI:15377"/>
        <dbReference type="ChEBI" id="CHEBI:15378"/>
        <dbReference type="ChEBI" id="CHEBI:15379"/>
        <dbReference type="ChEBI" id="CHEBI:23681"/>
        <dbReference type="ChEBI" id="CHEBI:57618"/>
        <dbReference type="ChEBI" id="CHEBI:58210"/>
        <dbReference type="ChEBI" id="CHEBI:90356"/>
        <dbReference type="EC" id="1.14.14.21"/>
    </reaction>
</comment>
<evidence type="ECO:0000256" key="4">
    <source>
        <dbReference type="ARBA" id="ARBA00022741"/>
    </source>
</evidence>
<keyword evidence="18" id="KW-1185">Reference proteome</keyword>
<evidence type="ECO:0000256" key="10">
    <source>
        <dbReference type="ARBA" id="ARBA00034345"/>
    </source>
</evidence>
<dbReference type="PANTHER" id="PTHR43884:SF12">
    <property type="entry name" value="ISOVALERYL-COA DEHYDROGENASE, MITOCHONDRIAL-RELATED"/>
    <property type="match status" value="1"/>
</dbReference>
<evidence type="ECO:0000256" key="13">
    <source>
        <dbReference type="ARBA" id="ARBA00049456"/>
    </source>
</evidence>
<reference evidence="18" key="1">
    <citation type="journal article" date="2019" name="Int. J. Syst. Evol. Microbiol.">
        <title>The Global Catalogue of Microorganisms (GCM) 10K type strain sequencing project: providing services to taxonomists for standard genome sequencing and annotation.</title>
        <authorList>
            <consortium name="The Broad Institute Genomics Platform"/>
            <consortium name="The Broad Institute Genome Sequencing Center for Infectious Disease"/>
            <person name="Wu L."/>
            <person name="Ma J."/>
        </authorList>
    </citation>
    <scope>NUCLEOTIDE SEQUENCE [LARGE SCALE GENOMIC DNA]</scope>
    <source>
        <strain evidence="18">JCM 18304</strain>
    </source>
</reference>
<keyword evidence="3" id="KW-0288">FMN</keyword>
<dbReference type="PANTHER" id="PTHR43884">
    <property type="entry name" value="ACYL-COA DEHYDROGENASE"/>
    <property type="match status" value="1"/>
</dbReference>
<dbReference type="InterPro" id="IPR037069">
    <property type="entry name" value="AcylCoA_DH/ox_N_sf"/>
</dbReference>
<feature type="domain" description="Acyl-CoA dehydrogenase C-terminal" evidence="16">
    <location>
        <begin position="259"/>
        <end position="391"/>
    </location>
</feature>
<dbReference type="Proteomes" id="UP001501570">
    <property type="component" value="Unassembled WGS sequence"/>
</dbReference>
<dbReference type="Pfam" id="PF02770">
    <property type="entry name" value="Acyl-CoA_dh_M"/>
    <property type="match status" value="1"/>
</dbReference>
<evidence type="ECO:0000256" key="12">
    <source>
        <dbReference type="ARBA" id="ARBA00048445"/>
    </source>
</evidence>
<evidence type="ECO:0000259" key="14">
    <source>
        <dbReference type="Pfam" id="PF02770"/>
    </source>
</evidence>
<feature type="domain" description="Acyl-CoA dehydrogenase/oxidase N-terminal" evidence="15">
    <location>
        <begin position="29"/>
        <end position="111"/>
    </location>
</feature>
<evidence type="ECO:0000313" key="17">
    <source>
        <dbReference type="EMBL" id="GAA5191155.1"/>
    </source>
</evidence>
<protein>
    <recommendedName>
        <fullName evidence="10">Dibenzothiophene monooxygenase</fullName>
        <ecNumber evidence="9">1.14.14.21</ecNumber>
    </recommendedName>
</protein>
<evidence type="ECO:0000256" key="8">
    <source>
        <dbReference type="ARBA" id="ARBA00034317"/>
    </source>
</evidence>
<evidence type="ECO:0000313" key="18">
    <source>
        <dbReference type="Proteomes" id="UP001501570"/>
    </source>
</evidence>
<dbReference type="Gene3D" id="2.40.110.10">
    <property type="entry name" value="Butyryl-CoA Dehydrogenase, subunit A, domain 2"/>
    <property type="match status" value="1"/>
</dbReference>
<comment type="similarity">
    <text evidence="8">Belongs to the DszC flavin monooxygenase family.</text>
</comment>
<dbReference type="EC" id="1.14.14.21" evidence="9"/>
<organism evidence="17 18">
    <name type="scientific">Rugosimonospora acidiphila</name>
    <dbReference type="NCBI Taxonomy" id="556531"/>
    <lineage>
        <taxon>Bacteria</taxon>
        <taxon>Bacillati</taxon>
        <taxon>Actinomycetota</taxon>
        <taxon>Actinomycetes</taxon>
        <taxon>Micromonosporales</taxon>
        <taxon>Micromonosporaceae</taxon>
        <taxon>Rugosimonospora</taxon>
    </lineage>
</organism>
<sequence>MSDLPGLLGAAIPVPAFPADELAALIRLQATLDGEIAPAAAAADAAGRYPTAAVAALKRSGILHTGVPRECGGLSASHRLSLEAQVRIGVADSSVAQIFKVHDELTREIFVYCPDALRPLLTDRILRDDAILGLAVAEAGRKVDDPWSTIAAPRPDGSFTISGTKIYTTGAAEADLIAVWAFNPQAPGATDNPLLGLQLNLVPPTADGVRVHRDWDMLGQRATDSGTITFEAVDTDAALCASVPGRAPLPQNAVRYQAGFAAVLVGIGIGALRAAVPFVAQRARPWPSAGVDSAADDPMVRRLTGELVSGLAAAYSLTLATGDLLDAYERGELTRTELAVPIYAAKAAATRAALATTSELYALMGASAARAGTGFDRHWRNARTLSLHDPVDWKHAEIGAHVLTGWEPPPGIYT</sequence>
<dbReference type="EMBL" id="BAABJQ010000015">
    <property type="protein sequence ID" value="GAA5191155.1"/>
    <property type="molecule type" value="Genomic_DNA"/>
</dbReference>
<dbReference type="PIRSF" id="PIRSF016578">
    <property type="entry name" value="HsaA"/>
    <property type="match status" value="1"/>
</dbReference>
<keyword evidence="4" id="KW-0547">Nucleotide-binding</keyword>
<comment type="caution">
    <text evidence="17">The sequence shown here is derived from an EMBL/GenBank/DDBJ whole genome shotgun (WGS) entry which is preliminary data.</text>
</comment>
<dbReference type="Gene3D" id="1.10.540.10">
    <property type="entry name" value="Acyl-CoA dehydrogenase/oxidase, N-terminal domain"/>
    <property type="match status" value="1"/>
</dbReference>
<dbReference type="SUPFAM" id="SSF47203">
    <property type="entry name" value="Acyl-CoA dehydrogenase C-terminal domain-like"/>
    <property type="match status" value="1"/>
</dbReference>
<evidence type="ECO:0000256" key="2">
    <source>
        <dbReference type="ARBA" id="ARBA00022630"/>
    </source>
</evidence>
<evidence type="ECO:0000256" key="6">
    <source>
        <dbReference type="ARBA" id="ARBA00023033"/>
    </source>
</evidence>
<dbReference type="InterPro" id="IPR046373">
    <property type="entry name" value="Acyl-CoA_Oxase/DH_mid-dom_sf"/>
</dbReference>
<dbReference type="InterPro" id="IPR013786">
    <property type="entry name" value="AcylCoA_DH/ox_N"/>
</dbReference>
<name>A0ABP9S5M5_9ACTN</name>
<comment type="catalytic activity">
    <reaction evidence="12">
        <text>dibenzothiophene 5-oxide + FMNH2 + O2 = dibenzothiophene 5,5-dioxide + FMN + H2O + H(+)</text>
        <dbReference type="Rhea" id="RHEA:49080"/>
        <dbReference type="ChEBI" id="CHEBI:15377"/>
        <dbReference type="ChEBI" id="CHEBI:15378"/>
        <dbReference type="ChEBI" id="CHEBI:15379"/>
        <dbReference type="ChEBI" id="CHEBI:23683"/>
        <dbReference type="ChEBI" id="CHEBI:57618"/>
        <dbReference type="ChEBI" id="CHEBI:58210"/>
        <dbReference type="ChEBI" id="CHEBI:90356"/>
    </reaction>
</comment>
<comment type="subcellular location">
    <subcellularLocation>
        <location evidence="1">Cytoplasm</location>
    </subcellularLocation>
</comment>
<evidence type="ECO:0000256" key="5">
    <source>
        <dbReference type="ARBA" id="ARBA00023002"/>
    </source>
</evidence>
<keyword evidence="2" id="KW-0285">Flavoprotein</keyword>
<feature type="domain" description="Acyl-CoA oxidase/dehydrogenase middle" evidence="14">
    <location>
        <begin position="142"/>
        <end position="233"/>
    </location>
</feature>
<keyword evidence="6" id="KW-0503">Monooxygenase</keyword>
<evidence type="ECO:0000256" key="7">
    <source>
        <dbReference type="ARBA" id="ARBA00034307"/>
    </source>
</evidence>
<dbReference type="Pfam" id="PF08028">
    <property type="entry name" value="Acyl-CoA_dh_2"/>
    <property type="match status" value="1"/>
</dbReference>
<dbReference type="InterPro" id="IPR009100">
    <property type="entry name" value="AcylCoA_DH/oxidase_NM_dom_sf"/>
</dbReference>
<dbReference type="Gene3D" id="1.20.140.10">
    <property type="entry name" value="Butyryl-CoA Dehydrogenase, subunit A, domain 3"/>
    <property type="match status" value="1"/>
</dbReference>
<comment type="pathway">
    <text evidence="7">Sulfur metabolism; dibenzothiophene degradation.</text>
</comment>
<gene>
    <name evidence="17" type="ORF">GCM10023322_47870</name>
</gene>
<evidence type="ECO:0000256" key="11">
    <source>
        <dbReference type="ARBA" id="ARBA00047859"/>
    </source>
</evidence>
<dbReference type="InterPro" id="IPR013107">
    <property type="entry name" value="Acyl-CoA_DH_C"/>
</dbReference>
<dbReference type="InterPro" id="IPR006091">
    <property type="entry name" value="Acyl-CoA_Oxase/DH_mid-dom"/>
</dbReference>
<evidence type="ECO:0000256" key="3">
    <source>
        <dbReference type="ARBA" id="ARBA00022643"/>
    </source>
</evidence>
<dbReference type="InterPro" id="IPR036250">
    <property type="entry name" value="AcylCo_DH-like_C"/>
</dbReference>
<accession>A0ABP9S5M5</accession>
<proteinExistence type="inferred from homology"/>
<comment type="catalytic activity">
    <reaction evidence="11">
        <text>dibenzothiophene + FMNH2 + O2 = dibenzothiophene 5-oxide + FMN + H2O + H(+)</text>
        <dbReference type="Rhea" id="RHEA:49076"/>
        <dbReference type="ChEBI" id="CHEBI:15377"/>
        <dbReference type="ChEBI" id="CHEBI:15378"/>
        <dbReference type="ChEBI" id="CHEBI:15379"/>
        <dbReference type="ChEBI" id="CHEBI:23681"/>
        <dbReference type="ChEBI" id="CHEBI:23683"/>
        <dbReference type="ChEBI" id="CHEBI:57618"/>
        <dbReference type="ChEBI" id="CHEBI:58210"/>
    </reaction>
</comment>
<evidence type="ECO:0000256" key="9">
    <source>
        <dbReference type="ARBA" id="ARBA00034328"/>
    </source>
</evidence>
<dbReference type="Pfam" id="PF02771">
    <property type="entry name" value="Acyl-CoA_dh_N"/>
    <property type="match status" value="1"/>
</dbReference>
<dbReference type="RefSeq" id="WP_345633032.1">
    <property type="nucleotide sequence ID" value="NZ_BAABJQ010000015.1"/>
</dbReference>